<evidence type="ECO:0000256" key="2">
    <source>
        <dbReference type="SAM" id="Phobius"/>
    </source>
</evidence>
<feature type="transmembrane region" description="Helical" evidence="2">
    <location>
        <begin position="50"/>
        <end position="70"/>
    </location>
</feature>
<protein>
    <recommendedName>
        <fullName evidence="5">Outer membrane protein beta-barrel domain-containing protein</fullName>
    </recommendedName>
</protein>
<evidence type="ECO:0000313" key="4">
    <source>
        <dbReference type="Proteomes" id="UP001597010"/>
    </source>
</evidence>
<reference evidence="4" key="1">
    <citation type="journal article" date="2019" name="Int. J. Syst. Evol. Microbiol.">
        <title>The Global Catalogue of Microorganisms (GCM) 10K type strain sequencing project: providing services to taxonomists for standard genome sequencing and annotation.</title>
        <authorList>
            <consortium name="The Broad Institute Genomics Platform"/>
            <consortium name="The Broad Institute Genome Sequencing Center for Infectious Disease"/>
            <person name="Wu L."/>
            <person name="Ma J."/>
        </authorList>
    </citation>
    <scope>NUCLEOTIDE SEQUENCE [LARGE SCALE GENOMIC DNA]</scope>
    <source>
        <strain evidence="4">CCUG 61484</strain>
    </source>
</reference>
<gene>
    <name evidence="3" type="ORF">ACFQZX_06750</name>
</gene>
<keyword evidence="4" id="KW-1185">Reference proteome</keyword>
<name>A0ABW3AS31_9SPHI</name>
<evidence type="ECO:0008006" key="5">
    <source>
        <dbReference type="Google" id="ProtNLM"/>
    </source>
</evidence>
<dbReference type="RefSeq" id="WP_377112929.1">
    <property type="nucleotide sequence ID" value="NZ_JBHTHZ010000003.1"/>
</dbReference>
<proteinExistence type="predicted"/>
<evidence type="ECO:0000256" key="1">
    <source>
        <dbReference type="SAM" id="MobiDB-lite"/>
    </source>
</evidence>
<dbReference type="EMBL" id="JBHTHZ010000003">
    <property type="protein sequence ID" value="MFD0793311.1"/>
    <property type="molecule type" value="Genomic_DNA"/>
</dbReference>
<accession>A0ABW3AS31</accession>
<keyword evidence="2" id="KW-0812">Transmembrane</keyword>
<organism evidence="3 4">
    <name type="scientific">Mucilaginibacter litoreus</name>
    <dbReference type="NCBI Taxonomy" id="1048221"/>
    <lineage>
        <taxon>Bacteria</taxon>
        <taxon>Pseudomonadati</taxon>
        <taxon>Bacteroidota</taxon>
        <taxon>Sphingobacteriia</taxon>
        <taxon>Sphingobacteriales</taxon>
        <taxon>Sphingobacteriaceae</taxon>
        <taxon>Mucilaginibacter</taxon>
    </lineage>
</organism>
<evidence type="ECO:0000313" key="3">
    <source>
        <dbReference type="EMBL" id="MFD0793311.1"/>
    </source>
</evidence>
<feature type="region of interest" description="Disordered" evidence="1">
    <location>
        <begin position="80"/>
        <end position="113"/>
    </location>
</feature>
<keyword evidence="2" id="KW-1133">Transmembrane helix</keyword>
<keyword evidence="2" id="KW-0472">Membrane</keyword>
<dbReference type="Proteomes" id="UP001597010">
    <property type="component" value="Unassembled WGS sequence"/>
</dbReference>
<comment type="caution">
    <text evidence="3">The sequence shown here is derived from an EMBL/GenBank/DDBJ whole genome shotgun (WGS) entry which is preliminary data.</text>
</comment>
<sequence>MKEEKEDSIDKLFSRGLSNPGDNASYREEDWERLEFMLDGKKPKSNRRNIIYLITTAAAMLLMLIGWLFFRPNIKTDNAQQITKGIPRPKQDSGNYGSPKQQRKDLASNTLSAGISENRNNVVSGRKSKSFFTLSAAAGGRTTTGSDSFNYNLTGIPGASNGTGSAVPVKDTTLYGSEQPQIASVINQTRVDTIIPDDNKTQLATIARQTKQDTTPPDADKPQLASVTNDIKKPAKTSQGFLNNKPTLAITVLASPDVNSVGGFNNTRVGTNAGLLFTVGLSKWSISTGVIYADKPYASPFSKYSTAYKFTTNPTQVFANCSVLDIPLNIGYQVYSKNRNKFSVGTGLSSYFMLRENYSFDYPAYGTPGPATYNIRNQNKHIMGVLNLNATYQREVSARFGIGVQPYLKLPLTGIGYGQVNLKSAGVAVGVTWNIISAKQP</sequence>